<accession>A0A6J4UHE8</accession>
<gene>
    <name evidence="3" type="ORF">AVDCRST_MAG87-760</name>
</gene>
<feature type="region of interest" description="Disordered" evidence="1">
    <location>
        <begin position="47"/>
        <end position="82"/>
    </location>
</feature>
<feature type="compositionally biased region" description="Low complexity" evidence="1">
    <location>
        <begin position="170"/>
        <end position="196"/>
    </location>
</feature>
<feature type="compositionally biased region" description="Low complexity" evidence="1">
    <location>
        <begin position="47"/>
        <end position="61"/>
    </location>
</feature>
<feature type="transmembrane region" description="Helical" evidence="2">
    <location>
        <begin position="7"/>
        <end position="27"/>
    </location>
</feature>
<evidence type="ECO:0000256" key="2">
    <source>
        <dbReference type="SAM" id="Phobius"/>
    </source>
</evidence>
<protein>
    <submittedName>
        <fullName evidence="3">Uncharacterized protein</fullName>
    </submittedName>
</protein>
<reference evidence="3" key="1">
    <citation type="submission" date="2020-02" db="EMBL/GenBank/DDBJ databases">
        <authorList>
            <person name="Meier V. D."/>
        </authorList>
    </citation>
    <scope>NUCLEOTIDE SEQUENCE</scope>
    <source>
        <strain evidence="3">AVDCRST_MAG87</strain>
    </source>
</reference>
<keyword evidence="2" id="KW-0472">Membrane</keyword>
<feature type="compositionally biased region" description="Polar residues" evidence="1">
    <location>
        <begin position="275"/>
        <end position="286"/>
    </location>
</feature>
<evidence type="ECO:0000256" key="1">
    <source>
        <dbReference type="SAM" id="MobiDB-lite"/>
    </source>
</evidence>
<dbReference type="EMBL" id="CADCWJ010000186">
    <property type="protein sequence ID" value="CAA9549662.1"/>
    <property type="molecule type" value="Genomic_DNA"/>
</dbReference>
<feature type="region of interest" description="Disordered" evidence="1">
    <location>
        <begin position="161"/>
        <end position="196"/>
    </location>
</feature>
<organism evidence="3">
    <name type="scientific">uncultured Thermomicrobiales bacterium</name>
    <dbReference type="NCBI Taxonomy" id="1645740"/>
    <lineage>
        <taxon>Bacteria</taxon>
        <taxon>Pseudomonadati</taxon>
        <taxon>Thermomicrobiota</taxon>
        <taxon>Thermomicrobia</taxon>
        <taxon>Thermomicrobiales</taxon>
        <taxon>environmental samples</taxon>
    </lineage>
</organism>
<feature type="region of interest" description="Disordered" evidence="1">
    <location>
        <begin position="229"/>
        <end position="298"/>
    </location>
</feature>
<feature type="compositionally biased region" description="Low complexity" evidence="1">
    <location>
        <begin position="229"/>
        <end position="244"/>
    </location>
</feature>
<evidence type="ECO:0000313" key="3">
    <source>
        <dbReference type="EMBL" id="CAA9549662.1"/>
    </source>
</evidence>
<name>A0A6J4UHE8_9BACT</name>
<keyword evidence="2" id="KW-1133">Transmembrane helix</keyword>
<dbReference type="AlphaFoldDB" id="A0A6J4UHE8"/>
<sequence>MARQRHNAAFITGSILGGVGGAAVALWTAPRSGPELRALLAKRLGGSSAAPASATSGTRTGMTASDAETGAHASAAPSSVSRAWNATTTSGASVVKASQASLAQVSRVTKSSLDSLASTALKGRDSGNETSSGETRSFGGRALSFVENATAPIVGVKLGQSARNADARATDTGSSGSGTPATAASPAPVAPGAPVAPAASGRVVERAAPAEPAEAPVVSATPVTRQGVVSSSAAPAAPVDSAAPQSTGDLDDSGIGHAASTEELVTPVIPDESRGITQETGSSSFTDFPEFEADKRPT</sequence>
<proteinExistence type="predicted"/>
<keyword evidence="2" id="KW-0812">Transmembrane</keyword>